<dbReference type="PANTHER" id="PTHR15503:SF45">
    <property type="entry name" value="RNA-DIRECTED DNA POLYMERASE HOMOLOG"/>
    <property type="match status" value="1"/>
</dbReference>
<proteinExistence type="predicted"/>
<dbReference type="PANTHER" id="PTHR15503">
    <property type="entry name" value="LDOC1 RELATED"/>
    <property type="match status" value="1"/>
</dbReference>
<sequence length="164" mass="18520">MLATRESGNVTTMEARANKEKGIRCLEHTLLGQLTRRHMMDLYLCATSAIFTIMNHALNQELSPYNESGKFWDTTRVNGPIFEIFPEVFLEELSGLPLTRQVEFQIDLVPGAASVARVPYRLAPSRMKKSSEQLHKLSDKGFIRPSSSPWGAQVMFVKKKDGSF</sequence>
<dbReference type="EMBL" id="BQNB010020260">
    <property type="protein sequence ID" value="GJT94059.1"/>
    <property type="molecule type" value="Genomic_DNA"/>
</dbReference>
<accession>A0ABQ5I1T6</accession>
<organism evidence="1 2">
    <name type="scientific">Tanacetum coccineum</name>
    <dbReference type="NCBI Taxonomy" id="301880"/>
    <lineage>
        <taxon>Eukaryota</taxon>
        <taxon>Viridiplantae</taxon>
        <taxon>Streptophyta</taxon>
        <taxon>Embryophyta</taxon>
        <taxon>Tracheophyta</taxon>
        <taxon>Spermatophyta</taxon>
        <taxon>Magnoliopsida</taxon>
        <taxon>eudicotyledons</taxon>
        <taxon>Gunneridae</taxon>
        <taxon>Pentapetalae</taxon>
        <taxon>asterids</taxon>
        <taxon>campanulids</taxon>
        <taxon>Asterales</taxon>
        <taxon>Asteraceae</taxon>
        <taxon>Asteroideae</taxon>
        <taxon>Anthemideae</taxon>
        <taxon>Anthemidinae</taxon>
        <taxon>Tanacetum</taxon>
    </lineage>
</organism>
<dbReference type="InterPro" id="IPR043502">
    <property type="entry name" value="DNA/RNA_pol_sf"/>
</dbReference>
<evidence type="ECO:0008006" key="3">
    <source>
        <dbReference type="Google" id="ProtNLM"/>
    </source>
</evidence>
<reference evidence="1" key="2">
    <citation type="submission" date="2022-01" db="EMBL/GenBank/DDBJ databases">
        <authorList>
            <person name="Yamashiro T."/>
            <person name="Shiraishi A."/>
            <person name="Satake H."/>
            <person name="Nakayama K."/>
        </authorList>
    </citation>
    <scope>NUCLEOTIDE SEQUENCE</scope>
</reference>
<reference evidence="1" key="1">
    <citation type="journal article" date="2022" name="Int. J. Mol. Sci.">
        <title>Draft Genome of Tanacetum Coccineum: Genomic Comparison of Closely Related Tanacetum-Family Plants.</title>
        <authorList>
            <person name="Yamashiro T."/>
            <person name="Shiraishi A."/>
            <person name="Nakayama K."/>
            <person name="Satake H."/>
        </authorList>
    </citation>
    <scope>NUCLEOTIDE SEQUENCE</scope>
</reference>
<protein>
    <recommendedName>
        <fullName evidence="3">Reverse transcriptase domain-containing protein</fullName>
    </recommendedName>
</protein>
<name>A0ABQ5I1T6_9ASTR</name>
<comment type="caution">
    <text evidence="1">The sequence shown here is derived from an EMBL/GenBank/DDBJ whole genome shotgun (WGS) entry which is preliminary data.</text>
</comment>
<dbReference type="InterPro" id="IPR032567">
    <property type="entry name" value="RTL1-rel"/>
</dbReference>
<keyword evidence="2" id="KW-1185">Reference proteome</keyword>
<gene>
    <name evidence="1" type="ORF">Tco_1082904</name>
</gene>
<dbReference type="SUPFAM" id="SSF56672">
    <property type="entry name" value="DNA/RNA polymerases"/>
    <property type="match status" value="1"/>
</dbReference>
<dbReference type="Gene3D" id="3.10.10.10">
    <property type="entry name" value="HIV Type 1 Reverse Transcriptase, subunit A, domain 1"/>
    <property type="match status" value="1"/>
</dbReference>
<evidence type="ECO:0000313" key="1">
    <source>
        <dbReference type="EMBL" id="GJT94059.1"/>
    </source>
</evidence>
<evidence type="ECO:0000313" key="2">
    <source>
        <dbReference type="Proteomes" id="UP001151760"/>
    </source>
</evidence>
<dbReference type="Proteomes" id="UP001151760">
    <property type="component" value="Unassembled WGS sequence"/>
</dbReference>